<evidence type="ECO:0000256" key="3">
    <source>
        <dbReference type="SAM" id="SignalP"/>
    </source>
</evidence>
<dbReference type="Pfam" id="PF00041">
    <property type="entry name" value="fn3"/>
    <property type="match status" value="1"/>
</dbReference>
<dbReference type="Pfam" id="PF15780">
    <property type="entry name" value="ASH"/>
    <property type="match status" value="1"/>
</dbReference>
<dbReference type="Gene3D" id="2.60.40.1080">
    <property type="match status" value="1"/>
</dbReference>
<dbReference type="InterPro" id="IPR036116">
    <property type="entry name" value="FN3_sf"/>
</dbReference>
<dbReference type="Pfam" id="PF20009">
    <property type="entry name" value="GEVED"/>
    <property type="match status" value="1"/>
</dbReference>
<sequence length="2309" mass="241080">MKTALYSFFKSLFAALFFFVSVAAWGQTIIAFNGAEDSGTTLIAQSNGFGSSTTNTGTPADRIKNGSKSFQKSNGAATFISTAVPLTGFVNNFVEVWNASISSTTGNGIDTGEYIKVYVSNNTTFSTTADVTIISTAANSRWGMSGTGVVSTTAGTSVTQTVTGGTKTGNAAYSKIVVNIPDTWSQVYIKIETINDDANEIWSIDDIAVKGTAPTCTTPTFSFADGVTVNKLTTDIPFTNTFTSQNTSAKVYSSSNASVATVDSSGQVTILGIGTTTIGVTQVADATYCAVSSSYTLNVTSASPVLAVTGTANNGSSCTGTPATKQTYTISNSGGSVASGIAVSSSNPQFVVSNISSTTVAAAGTITFDVVFTPTAGGTQNATLTLTSTTSGSNTATYNISGSGIASVTPTVTTGSASALGTLSGTLNGNIATLGVCPNSTQKGFVYSVTASNNNPTHGGTAVTNTPVAGLATGNYSLPLTGLAANTQYSYRAYVFDGTDYAYGAVETFTTLQVADHLVFVGVPASGTVGNNITAFTVEARRPDNTVDNTFTGSISISKASGPGNLTGTLSVIAVAGVATFNTAKFDAAGTYTLNASSGSLTGSTSGNIVVNIVAANVGNYLFTGNTCTNYVASGVAANLSFSNISPTGITCNTNVSTNIFGGSASWGNAIDTGKYLEFTVTPASGYTLTATSVFFDVWRSGAGANNYTVRSSLDSFTSDLGTGSVTTTLSAKTVTLTSVFADLNSPVTFRIYGWGGSSTGDWRLDNIGVNGYVITASPRPRIAVKQNTVNIPNNTGSFGFGNQLVGTSSAATTFTIENTGTMPLTLGTIALSGTNASEFAVTPAGSASLDPGSSTTFSGTFSPSSAGAKTATVTIPNNDNTNFTFNITGTGTLNGAPYNASISKSCLGNTQLMLQWTAPSSGTTPTGYIVYALAGTTAPAIAAASAGNASSYTANSDFSAATSYGTLGKAVYKGNGTAATITGLIQGQQYTFKVVAYNGETATGWASGINTGGSWNATYTIKAPEVGNPAATVAPTSSVVSWNVVPASPGCYEYMVVASQGAVTFTPSGDGSAYSANDVFSGNNQVVYKGIGNKVTVTGLTEGLQYCYKIFVREVNSSQWSEGVSVCRTTGLSYCDSYGNTDFGTGITGVEFNTINNLSAAGNQPDYSDYTTLSTAVSIGQSYDLSVKVNTDGDYTTAAKVWIDWNRSGTFEVSTEEYDLGTALNVADGYTTNSPLIVTVPASAQPGMTRMRVSNKYDLAATPCENGYDGEVEDYTIEIVKPANAEINIKGGSISIPSGSTAVNALNNTLFAPTPLGSSSVEKTFTIENLGLTVLNLTGSPVVKLEGDHPADFTVTEQPAATTVGINGSLTFKVKFNPTTADVRSAVVSIGNDDPTGSENPYTFRIQGKGQCAALPAITMLPAAGPANTVVTLTSAVNDLTGAEVKLNGVTLTPLSVNAGEIKIKIPAGAQDGDLTVRLQTGCVFTQVFDVVTYENTACEGAATGTLPTDLIIYEVYDDEKGSGGFVSIYNGTSSAKNLSSYEIYRAGDPTITPKAYTTGLTGSILPGELKIIRYSGENACATPASTGNGSFGSGFNGDDVFELRSSDGAIIYDAVHAPFDKGYYMKRKAGQFSGTTVPVPANWEILNLNEGDCEPAGVPPVMPGGNPPAITSQPVFTPDCQSIVLSVTAAEGFSGGNDLAYQWYRLAPGDAAWTAVSDTGVYSGAATPVLTVSSVTGLDDYQFYVQVRENGVTCYRASDAVQIKDLETRWTGTAWSKGIPQTYSKVIIEADYNTKTHGALDICELTVNSGNFVIEKGFPVRVQNKVSNKANETNFTIENDGQLLQVDDVQNTGKITVKRNMTFTVDRKEYNYVASPVEGQHMKMLFGAASNTPYVLVLKESTNLFVNAAAADYNIIGKGFAVKEAIDTYNDSVAHFKGKPVNGSQPVTVTKTSAGRGWNLIGNPYASNLDLKLYYEQNDANMLPEFRFWDNRVNNTYVQYGGAYNGYSYAIYNALSDEGNPAPGGDAGNNTGTPGTPTEVAGLYRYAKVGQGFLIRAVKLGDQDLNFRNTQRTVNQPDRGFFGKSEVLKDRYRLQLITPSDLYLTNTVVYFEGGINSFGLEDSRHPSSGASDAFYSFAGTDKTVINGRSAFEDTDVIALGNKHYVSGNYTIRVIDRIGVFANGQSIYLKDKVLNIITDLTAGDYVFTTKAGDFTNRFEIVYKPAVVLAADDSGRNATEVYRDGSDFVVRADRTVETVEVFDASGRLLITVNGSARELRFSASPLTDGMYVVKARLKGGDKFTKKIRK</sequence>
<dbReference type="InterPro" id="IPR031549">
    <property type="entry name" value="ASH"/>
</dbReference>
<evidence type="ECO:0000256" key="1">
    <source>
        <dbReference type="ARBA" id="ARBA00004496"/>
    </source>
</evidence>
<dbReference type="SMART" id="SM00060">
    <property type="entry name" value="FN3"/>
    <property type="match status" value="2"/>
</dbReference>
<dbReference type="NCBIfam" id="NF012200">
    <property type="entry name" value="choice_anch_D"/>
    <property type="match status" value="2"/>
</dbReference>
<dbReference type="Proteomes" id="UP001209107">
    <property type="component" value="Unassembled WGS sequence"/>
</dbReference>
<dbReference type="Gene3D" id="2.60.40.10">
    <property type="entry name" value="Immunoglobulins"/>
    <property type="match status" value="4"/>
</dbReference>
<feature type="domain" description="Fibronectin type-III" evidence="4">
    <location>
        <begin position="897"/>
        <end position="1005"/>
    </location>
</feature>
<keyword evidence="3" id="KW-0732">Signal</keyword>
<dbReference type="InterPro" id="IPR008964">
    <property type="entry name" value="Invasin/intimin_cell_adhesion"/>
</dbReference>
<keyword evidence="6" id="KW-1185">Reference proteome</keyword>
<reference evidence="5 6" key="1">
    <citation type="submission" date="2022-10" db="EMBL/GenBank/DDBJ databases">
        <title>Kaistella sp. BT-6-1-3.</title>
        <authorList>
            <person name="Ai J."/>
            <person name="Deng Z."/>
        </authorList>
    </citation>
    <scope>NUCLEOTIDE SEQUENCE [LARGE SCALE GENOMIC DNA]</scope>
    <source>
        <strain evidence="5 6">BT6-1-3</strain>
    </source>
</reference>
<dbReference type="SUPFAM" id="SSF49373">
    <property type="entry name" value="Invasin/intimin cell-adhesion fragments"/>
    <property type="match status" value="1"/>
</dbReference>
<evidence type="ECO:0000313" key="5">
    <source>
        <dbReference type="EMBL" id="MCW4450803.1"/>
    </source>
</evidence>
<comment type="caution">
    <text evidence="5">The sequence shown here is derived from an EMBL/GenBank/DDBJ whole genome shotgun (WGS) entry which is preliminary data.</text>
</comment>
<protein>
    <submittedName>
        <fullName evidence="5">Choice-of-anchor D domain-containing protein</fullName>
    </submittedName>
</protein>
<dbReference type="InterPro" id="IPR045474">
    <property type="entry name" value="GEVED"/>
</dbReference>
<evidence type="ECO:0000313" key="6">
    <source>
        <dbReference type="Proteomes" id="UP001209107"/>
    </source>
</evidence>
<keyword evidence="2" id="KW-0963">Cytoplasm</keyword>
<feature type="chain" id="PRO_5047372392" evidence="3">
    <location>
        <begin position="27"/>
        <end position="2309"/>
    </location>
</feature>
<proteinExistence type="predicted"/>
<feature type="domain" description="Fibronectin type-III" evidence="4">
    <location>
        <begin position="1024"/>
        <end position="1119"/>
    </location>
</feature>
<evidence type="ECO:0000259" key="4">
    <source>
        <dbReference type="SMART" id="SM00060"/>
    </source>
</evidence>
<comment type="subcellular location">
    <subcellularLocation>
        <location evidence="1">Cytoplasm</location>
    </subcellularLocation>
</comment>
<evidence type="ECO:0000256" key="2">
    <source>
        <dbReference type="ARBA" id="ARBA00022490"/>
    </source>
</evidence>
<accession>A0ABT3JJ47</accession>
<gene>
    <name evidence="5" type="ORF">OK344_01105</name>
</gene>
<dbReference type="InterPro" id="IPR003961">
    <property type="entry name" value="FN3_dom"/>
</dbReference>
<dbReference type="InterPro" id="IPR013783">
    <property type="entry name" value="Ig-like_fold"/>
</dbReference>
<feature type="signal peptide" evidence="3">
    <location>
        <begin position="1"/>
        <end position="26"/>
    </location>
</feature>
<dbReference type="SUPFAM" id="SSF49265">
    <property type="entry name" value="Fibronectin type III"/>
    <property type="match status" value="1"/>
</dbReference>
<dbReference type="RefSeq" id="WP_265143052.1">
    <property type="nucleotide sequence ID" value="NZ_JAPCHZ010000001.1"/>
</dbReference>
<name>A0ABT3JJ47_9FLAO</name>
<organism evidence="5 6">
    <name type="scientific">Kaistella yananensis</name>
    <dbReference type="NCBI Taxonomy" id="2989820"/>
    <lineage>
        <taxon>Bacteria</taxon>
        <taxon>Pseudomonadati</taxon>
        <taxon>Bacteroidota</taxon>
        <taxon>Flavobacteriia</taxon>
        <taxon>Flavobacteriales</taxon>
        <taxon>Weeksellaceae</taxon>
        <taxon>Chryseobacterium group</taxon>
        <taxon>Kaistella</taxon>
    </lineage>
</organism>
<dbReference type="EMBL" id="JAPCHZ010000001">
    <property type="protein sequence ID" value="MCW4450803.1"/>
    <property type="molecule type" value="Genomic_DNA"/>
</dbReference>